<protein>
    <submittedName>
        <fullName evidence="2">DnaB-like helicase</fullName>
    </submittedName>
</protein>
<dbReference type="Gene3D" id="3.40.50.300">
    <property type="entry name" value="P-loop containing nucleotide triphosphate hydrolases"/>
    <property type="match status" value="1"/>
</dbReference>
<dbReference type="GO" id="GO:0003678">
    <property type="term" value="F:DNA helicase activity"/>
    <property type="evidence" value="ECO:0007669"/>
    <property type="project" value="InterPro"/>
</dbReference>
<dbReference type="Pfam" id="PF03796">
    <property type="entry name" value="DnaB_C"/>
    <property type="match status" value="1"/>
</dbReference>
<reference evidence="2 3" key="1">
    <citation type="submission" date="2016-10" db="EMBL/GenBank/DDBJ databases">
        <title>Search of new enzymes for the oxidation of sulfur compounds.</title>
        <authorList>
            <person name="Novo A."/>
            <person name="Moreira I.S."/>
            <person name="Castro P.M."/>
        </authorList>
    </citation>
    <scope>NUCLEOTIDE SEQUENCE [LARGE SCALE GENOMIC DNA]</scope>
    <source>
        <strain evidence="2 3">A9</strain>
    </source>
</reference>
<dbReference type="Proteomes" id="UP000288002">
    <property type="component" value="Unassembled WGS sequence"/>
</dbReference>
<keyword evidence="2" id="KW-0547">Nucleotide-binding</keyword>
<dbReference type="EMBL" id="MKWS01000006">
    <property type="protein sequence ID" value="RVD77755.1"/>
    <property type="molecule type" value="Genomic_DNA"/>
</dbReference>
<accession>A0AA94ENY7</accession>
<dbReference type="InterPro" id="IPR007694">
    <property type="entry name" value="DNA_helicase_DnaB-like_C"/>
</dbReference>
<evidence type="ECO:0000313" key="2">
    <source>
        <dbReference type="EMBL" id="RVD77755.1"/>
    </source>
</evidence>
<keyword evidence="2" id="KW-0347">Helicase</keyword>
<gene>
    <name evidence="2" type="ORF">A9HBioS_2222</name>
</gene>
<feature type="domain" description="SF4 helicase" evidence="1">
    <location>
        <begin position="22"/>
        <end position="46"/>
    </location>
</feature>
<dbReference type="GO" id="GO:0005524">
    <property type="term" value="F:ATP binding"/>
    <property type="evidence" value="ECO:0007669"/>
    <property type="project" value="InterPro"/>
</dbReference>
<sequence>MQLSGDSSFLVQSLPIDTAEPDLRESGAIEQDADVIMFVYRARCITRRPSTRALPKSSSASSGTVRSALSAWRLSVNTRDSKTWRRAVTTSTTTNNAKPCGEGAFVVRGLAPVGQRSGPNAHSAKPHLQYLRLLRSRAGRCADSTSPLATVGRSQFPTTVVGIGQNLCYIPRPRNSMKANTGYRHASSQAVI</sequence>
<keyword evidence="2" id="KW-0378">Hydrolase</keyword>
<keyword evidence="2" id="KW-0067">ATP-binding</keyword>
<evidence type="ECO:0000313" key="3">
    <source>
        <dbReference type="Proteomes" id="UP000288002"/>
    </source>
</evidence>
<proteinExistence type="predicted"/>
<comment type="caution">
    <text evidence="2">The sequence shown here is derived from an EMBL/GenBank/DDBJ whole genome shotgun (WGS) entry which is preliminary data.</text>
</comment>
<name>A0AA94ENY7_9PSED</name>
<dbReference type="AlphaFoldDB" id="A0AA94ENY7"/>
<dbReference type="GO" id="GO:0006260">
    <property type="term" value="P:DNA replication"/>
    <property type="evidence" value="ECO:0007669"/>
    <property type="project" value="InterPro"/>
</dbReference>
<evidence type="ECO:0000259" key="1">
    <source>
        <dbReference type="Pfam" id="PF03796"/>
    </source>
</evidence>
<organism evidence="2 3">
    <name type="scientific">Pseudomonas koreensis</name>
    <dbReference type="NCBI Taxonomy" id="198620"/>
    <lineage>
        <taxon>Bacteria</taxon>
        <taxon>Pseudomonadati</taxon>
        <taxon>Pseudomonadota</taxon>
        <taxon>Gammaproteobacteria</taxon>
        <taxon>Pseudomonadales</taxon>
        <taxon>Pseudomonadaceae</taxon>
        <taxon>Pseudomonas</taxon>
    </lineage>
</organism>
<dbReference type="InterPro" id="IPR027417">
    <property type="entry name" value="P-loop_NTPase"/>
</dbReference>